<dbReference type="Pfam" id="PF01782">
    <property type="entry name" value="RimM"/>
    <property type="match status" value="1"/>
</dbReference>
<keyword evidence="3 5" id="KW-0698">rRNA processing</keyword>
<dbReference type="PANTHER" id="PTHR33692">
    <property type="entry name" value="RIBOSOME MATURATION FACTOR RIMM"/>
    <property type="match status" value="1"/>
</dbReference>
<dbReference type="InterPro" id="IPR036976">
    <property type="entry name" value="RimM_N_sf"/>
</dbReference>
<dbReference type="Proteomes" id="UP001229955">
    <property type="component" value="Chromosome"/>
</dbReference>
<dbReference type="EMBL" id="CP130613">
    <property type="protein sequence ID" value="WKW15653.1"/>
    <property type="molecule type" value="Genomic_DNA"/>
</dbReference>
<comment type="subunit">
    <text evidence="5">Binds ribosomal protein uS19.</text>
</comment>
<dbReference type="AlphaFoldDB" id="A0AA49K1F4"/>
<dbReference type="Gene3D" id="2.30.30.240">
    <property type="entry name" value="PRC-barrel domain"/>
    <property type="match status" value="1"/>
</dbReference>
<comment type="similarity">
    <text evidence="5">Belongs to the RimM family.</text>
</comment>
<evidence type="ECO:0000313" key="10">
    <source>
        <dbReference type="Proteomes" id="UP001229955"/>
    </source>
</evidence>
<evidence type="ECO:0000256" key="2">
    <source>
        <dbReference type="ARBA" id="ARBA00022517"/>
    </source>
</evidence>
<keyword evidence="2 5" id="KW-0690">Ribosome biogenesis</keyword>
<dbReference type="GO" id="GO:0043022">
    <property type="term" value="F:ribosome binding"/>
    <property type="evidence" value="ECO:0007669"/>
    <property type="project" value="InterPro"/>
</dbReference>
<comment type="subcellular location">
    <subcellularLocation>
        <location evidence="5">Cytoplasm</location>
    </subcellularLocation>
</comment>
<reference evidence="9" key="1">
    <citation type="submission" date="2023-07" db="EMBL/GenBank/DDBJ databases">
        <authorList>
            <person name="Haufschild T."/>
            <person name="Kallscheuer N."/>
            <person name="Hammer J."/>
            <person name="Kohn T."/>
            <person name="Kabuu M."/>
            <person name="Jogler M."/>
            <person name="Wohfarth N."/>
            <person name="Heuer A."/>
            <person name="Rohde M."/>
            <person name="van Teeseling M.C.F."/>
            <person name="Jogler C."/>
        </authorList>
    </citation>
    <scope>NUCLEOTIDE SEQUENCE</scope>
    <source>
        <strain evidence="8">Strain 138</strain>
        <strain evidence="9">Strain 318</strain>
    </source>
</reference>
<dbReference type="GO" id="GO:0005737">
    <property type="term" value="C:cytoplasm"/>
    <property type="evidence" value="ECO:0007669"/>
    <property type="project" value="UniProtKB-SubCell"/>
</dbReference>
<dbReference type="GO" id="GO:0042274">
    <property type="term" value="P:ribosomal small subunit biogenesis"/>
    <property type="evidence" value="ECO:0007669"/>
    <property type="project" value="UniProtKB-UniRule"/>
</dbReference>
<evidence type="ECO:0000313" key="8">
    <source>
        <dbReference type="EMBL" id="WKW12746.1"/>
    </source>
</evidence>
<keyword evidence="1 5" id="KW-0963">Cytoplasm</keyword>
<dbReference type="InterPro" id="IPR002676">
    <property type="entry name" value="RimM_N"/>
</dbReference>
<dbReference type="HAMAP" id="MF_00014">
    <property type="entry name" value="Ribosome_mat_RimM"/>
    <property type="match status" value="1"/>
</dbReference>
<comment type="domain">
    <text evidence="5">The PRC barrel domain binds ribosomal protein uS19.</text>
</comment>
<feature type="domain" description="Ribosome maturation factor RimM PRC barrel" evidence="7">
    <location>
        <begin position="113"/>
        <end position="181"/>
    </location>
</feature>
<dbReference type="PANTHER" id="PTHR33692:SF1">
    <property type="entry name" value="RIBOSOME MATURATION FACTOR RIMM"/>
    <property type="match status" value="1"/>
</dbReference>
<name>A0AA49K1F4_9BACT</name>
<accession>A0AA49Q5E9</accession>
<keyword evidence="10" id="KW-1185">Reference proteome</keyword>
<dbReference type="GO" id="GO:0006364">
    <property type="term" value="P:rRNA processing"/>
    <property type="evidence" value="ECO:0007669"/>
    <property type="project" value="UniProtKB-UniRule"/>
</dbReference>
<gene>
    <name evidence="5 9" type="primary">rimM</name>
    <name evidence="8" type="ORF">Strain138_002055</name>
    <name evidence="9" type="ORF">Strain318_002054</name>
</gene>
<dbReference type="InterPro" id="IPR056792">
    <property type="entry name" value="PRC_RimM"/>
</dbReference>
<evidence type="ECO:0000256" key="4">
    <source>
        <dbReference type="ARBA" id="ARBA00023186"/>
    </source>
</evidence>
<comment type="function">
    <text evidence="5">An accessory protein needed during the final step in the assembly of 30S ribosomal subunit, possibly for assembly of the head region. Essential for efficient processing of 16S rRNA. May be needed both before and after RbfA during the maturation of 16S rRNA. It has affinity for free ribosomal 30S subunits but not for 70S ribosomes.</text>
</comment>
<dbReference type="Pfam" id="PF24986">
    <property type="entry name" value="PRC_RimM"/>
    <property type="match status" value="1"/>
</dbReference>
<dbReference type="RefSeq" id="WP_367885623.1">
    <property type="nucleotide sequence ID" value="NZ_CP130612.1"/>
</dbReference>
<sequence length="184" mass="20466">MTLPDCAAVGRIRRPHGVRGELLLEALTDEPGAIFAPGRRVFQGTPDGALWLDPRTRQPRTLEVKALRPVKDGFLLTLVEIADRTEAEKWNGRCLLVPVEELSEPDDGEVFAHELVGMQLVDADSAAEIGEVVEFYELPQGLLLDFRTPQGRVASLPFVDEFVEDVDREARTIRVRLPDGLLET</sequence>
<dbReference type="Gene3D" id="2.40.30.60">
    <property type="entry name" value="RimM"/>
    <property type="match status" value="1"/>
</dbReference>
<evidence type="ECO:0000256" key="5">
    <source>
        <dbReference type="HAMAP-Rule" id="MF_00014"/>
    </source>
</evidence>
<evidence type="ECO:0000256" key="1">
    <source>
        <dbReference type="ARBA" id="ARBA00022490"/>
    </source>
</evidence>
<evidence type="ECO:0000259" key="7">
    <source>
        <dbReference type="Pfam" id="PF24986"/>
    </source>
</evidence>
<dbReference type="SUPFAM" id="SSF50346">
    <property type="entry name" value="PRC-barrel domain"/>
    <property type="match status" value="1"/>
</dbReference>
<accession>A0AA49K1F4</accession>
<dbReference type="KEGG" id="pspc:Strain318_002054"/>
<dbReference type="InterPro" id="IPR011033">
    <property type="entry name" value="PRC_barrel-like_sf"/>
</dbReference>
<proteinExistence type="inferred from homology"/>
<dbReference type="EMBL" id="CP130612">
    <property type="protein sequence ID" value="WKW12746.1"/>
    <property type="molecule type" value="Genomic_DNA"/>
</dbReference>
<evidence type="ECO:0000259" key="6">
    <source>
        <dbReference type="Pfam" id="PF01782"/>
    </source>
</evidence>
<dbReference type="GO" id="GO:0005840">
    <property type="term" value="C:ribosome"/>
    <property type="evidence" value="ECO:0007669"/>
    <property type="project" value="InterPro"/>
</dbReference>
<protein>
    <recommendedName>
        <fullName evidence="5">Ribosome maturation factor RimM</fullName>
    </recommendedName>
</protein>
<evidence type="ECO:0000313" key="9">
    <source>
        <dbReference type="EMBL" id="WKW15653.1"/>
    </source>
</evidence>
<dbReference type="InterPro" id="IPR009000">
    <property type="entry name" value="Transl_B-barrel_sf"/>
</dbReference>
<organism evidence="9 10">
    <name type="scientific">Pseudogemmatithrix spongiicola</name>
    <dbReference type="NCBI Taxonomy" id="3062599"/>
    <lineage>
        <taxon>Bacteria</taxon>
        <taxon>Pseudomonadati</taxon>
        <taxon>Gemmatimonadota</taxon>
        <taxon>Gemmatimonadia</taxon>
        <taxon>Gemmatimonadales</taxon>
        <taxon>Gemmatimonadaceae</taxon>
        <taxon>Pseudogemmatithrix</taxon>
    </lineage>
</organism>
<dbReference type="InterPro" id="IPR011961">
    <property type="entry name" value="RimM"/>
</dbReference>
<keyword evidence="4 5" id="KW-0143">Chaperone</keyword>
<dbReference type="SUPFAM" id="SSF50447">
    <property type="entry name" value="Translation proteins"/>
    <property type="match status" value="1"/>
</dbReference>
<evidence type="ECO:0000256" key="3">
    <source>
        <dbReference type="ARBA" id="ARBA00022552"/>
    </source>
</evidence>
<feature type="domain" description="RimM N-terminal" evidence="6">
    <location>
        <begin position="9"/>
        <end position="100"/>
    </location>
</feature>
<dbReference type="NCBIfam" id="TIGR02273">
    <property type="entry name" value="16S_RimM"/>
    <property type="match status" value="1"/>
</dbReference>